<gene>
    <name evidence="1" type="primary">Acey_s0005.g2448</name>
    <name evidence="1" type="ORF">Y032_0005g2448</name>
</gene>
<dbReference type="EMBL" id="JARK01001341">
    <property type="protein sequence ID" value="EYC30097.1"/>
    <property type="molecule type" value="Genomic_DNA"/>
</dbReference>
<sequence length="79" mass="9365">MKKRILRLTTLYVMMDCLYEARVEPDYLSKFRQEDWLHYGKPDAVQPGIVLSLVDVCSKILDPTIKELEKCMVEMEHNF</sequence>
<proteinExistence type="predicted"/>
<protein>
    <submittedName>
        <fullName evidence="1">Uncharacterized protein</fullName>
    </submittedName>
</protein>
<reference evidence="2" key="1">
    <citation type="journal article" date="2015" name="Nat. Genet.">
        <title>The genome and transcriptome of the zoonotic hookworm Ancylostoma ceylanicum identify infection-specific gene families.</title>
        <authorList>
            <person name="Schwarz E.M."/>
            <person name="Hu Y."/>
            <person name="Antoshechkin I."/>
            <person name="Miller M.M."/>
            <person name="Sternberg P.W."/>
            <person name="Aroian R.V."/>
        </authorList>
    </citation>
    <scope>NUCLEOTIDE SEQUENCE</scope>
    <source>
        <strain evidence="2">HY135</strain>
    </source>
</reference>
<name>A0A016VSV0_9BILA</name>
<keyword evidence="2" id="KW-1185">Reference proteome</keyword>
<evidence type="ECO:0000313" key="2">
    <source>
        <dbReference type="Proteomes" id="UP000024635"/>
    </source>
</evidence>
<dbReference type="Proteomes" id="UP000024635">
    <property type="component" value="Unassembled WGS sequence"/>
</dbReference>
<accession>A0A016VSV0</accession>
<dbReference type="AlphaFoldDB" id="A0A016VSV0"/>
<evidence type="ECO:0000313" key="1">
    <source>
        <dbReference type="EMBL" id="EYC30097.1"/>
    </source>
</evidence>
<organism evidence="1 2">
    <name type="scientific">Ancylostoma ceylanicum</name>
    <dbReference type="NCBI Taxonomy" id="53326"/>
    <lineage>
        <taxon>Eukaryota</taxon>
        <taxon>Metazoa</taxon>
        <taxon>Ecdysozoa</taxon>
        <taxon>Nematoda</taxon>
        <taxon>Chromadorea</taxon>
        <taxon>Rhabditida</taxon>
        <taxon>Rhabditina</taxon>
        <taxon>Rhabditomorpha</taxon>
        <taxon>Strongyloidea</taxon>
        <taxon>Ancylostomatidae</taxon>
        <taxon>Ancylostomatinae</taxon>
        <taxon>Ancylostoma</taxon>
    </lineage>
</organism>
<comment type="caution">
    <text evidence="1">The sequence shown here is derived from an EMBL/GenBank/DDBJ whole genome shotgun (WGS) entry which is preliminary data.</text>
</comment>